<accession>A0ABX5M1J3</accession>
<comment type="caution">
    <text evidence="1">The sequence shown here is derived from an EMBL/GenBank/DDBJ whole genome shotgun (WGS) entry which is preliminary data.</text>
</comment>
<evidence type="ECO:0000313" key="1">
    <source>
        <dbReference type="EMBL" id="PXF31363.1"/>
    </source>
</evidence>
<evidence type="ECO:0000313" key="2">
    <source>
        <dbReference type="Proteomes" id="UP000248090"/>
    </source>
</evidence>
<dbReference type="InterPro" id="IPR021246">
    <property type="entry name" value="DUF2797"/>
</dbReference>
<gene>
    <name evidence="1" type="ORF">WH50_10475</name>
</gene>
<name>A0ABX5M1J3_9GAMM</name>
<keyword evidence="2" id="KW-1185">Reference proteome</keyword>
<dbReference type="EMBL" id="LAPT01000044">
    <property type="protein sequence ID" value="PXF31363.1"/>
    <property type="molecule type" value="Genomic_DNA"/>
</dbReference>
<evidence type="ECO:0008006" key="3">
    <source>
        <dbReference type="Google" id="ProtNLM"/>
    </source>
</evidence>
<dbReference type="Proteomes" id="UP000248090">
    <property type="component" value="Unassembled WGS sequence"/>
</dbReference>
<proteinExistence type="predicted"/>
<sequence>MAAELAADGSGAVTYSLHLRNQGDASATPLLMSSLLGREVKLRFTGAIHCVECGRLTRKSFNQGYCYPCFSRLASCDTCMMDPVTCHYDQGTCREPEWAESVCMNDHFVYLSNTSATKVGITRYSQLPTRWLDQGASWALPIMRTRTRHQAGCVEALLRTCMSDRTAWQRMLKGEPEEVDLQVLRDELFERFATELNGLSQRFGLQSLQPVTDVQTAHIRYPVLRYPDKIKALNLDKTAEISGTLLGIKGQYWLLDTGVINIRKFTAYEVQIAVR</sequence>
<protein>
    <recommendedName>
        <fullName evidence="3">DUF2797 domain-containing protein</fullName>
    </recommendedName>
</protein>
<organism evidence="1 2">
    <name type="scientific">Pokkaliibacter plantistimulans</name>
    <dbReference type="NCBI Taxonomy" id="1635171"/>
    <lineage>
        <taxon>Bacteria</taxon>
        <taxon>Pseudomonadati</taxon>
        <taxon>Pseudomonadota</taxon>
        <taxon>Gammaproteobacteria</taxon>
        <taxon>Oceanospirillales</taxon>
        <taxon>Balneatrichaceae</taxon>
        <taxon>Pokkaliibacter</taxon>
    </lineage>
</organism>
<reference evidence="1 2" key="1">
    <citation type="submission" date="2015-03" db="EMBL/GenBank/DDBJ databases">
        <authorList>
            <person name="Krishnan R."/>
            <person name="Midha S."/>
            <person name="Patil P.B."/>
            <person name="Rameshkumar N."/>
        </authorList>
    </citation>
    <scope>NUCLEOTIDE SEQUENCE [LARGE SCALE GENOMIC DNA]</scope>
    <source>
        <strain evidence="1 2">L1E11</strain>
    </source>
</reference>
<dbReference type="Pfam" id="PF10977">
    <property type="entry name" value="DUF2797"/>
    <property type="match status" value="1"/>
</dbReference>